<name>A0ABQ3MZA5_9BACI</name>
<dbReference type="PROSITE" id="PS51206">
    <property type="entry name" value="SF3_HELICASE_1"/>
    <property type="match status" value="1"/>
</dbReference>
<feature type="domain" description="SF3 helicase" evidence="4">
    <location>
        <begin position="302"/>
        <end position="458"/>
    </location>
</feature>
<comment type="caution">
    <text evidence="5">The sequence shown here is derived from an EMBL/GenBank/DDBJ whole genome shotgun (WGS) entry which is preliminary data.</text>
</comment>
<evidence type="ECO:0000259" key="4">
    <source>
        <dbReference type="PROSITE" id="PS51206"/>
    </source>
</evidence>
<dbReference type="RefSeq" id="WP_191268815.1">
    <property type="nucleotide sequence ID" value="NZ_BNDS01000001.1"/>
</dbReference>
<dbReference type="InterPro" id="IPR014015">
    <property type="entry name" value="Helicase_SF3_DNA-vir"/>
</dbReference>
<keyword evidence="6" id="KW-1185">Reference proteome</keyword>
<proteinExistence type="predicted"/>
<dbReference type="NCBIfam" id="TIGR01613">
    <property type="entry name" value="primase_Cterm"/>
    <property type="match status" value="1"/>
</dbReference>
<organism evidence="5 6">
    <name type="scientific">Neobacillus kokaensis</name>
    <dbReference type="NCBI Taxonomy" id="2759023"/>
    <lineage>
        <taxon>Bacteria</taxon>
        <taxon>Bacillati</taxon>
        <taxon>Bacillota</taxon>
        <taxon>Bacilli</taxon>
        <taxon>Bacillales</taxon>
        <taxon>Bacillaceae</taxon>
        <taxon>Neobacillus</taxon>
    </lineage>
</organism>
<evidence type="ECO:0000313" key="5">
    <source>
        <dbReference type="EMBL" id="GHH96657.1"/>
    </source>
</evidence>
<dbReference type="InterPro" id="IPR027417">
    <property type="entry name" value="P-loop_NTPase"/>
</dbReference>
<protein>
    <recommendedName>
        <fullName evidence="4">SF3 helicase domain-containing protein</fullName>
    </recommendedName>
</protein>
<evidence type="ECO:0000256" key="3">
    <source>
        <dbReference type="ARBA" id="ARBA00022840"/>
    </source>
</evidence>
<keyword evidence="1" id="KW-0547">Nucleotide-binding</keyword>
<dbReference type="Proteomes" id="UP000637074">
    <property type="component" value="Unassembled WGS sequence"/>
</dbReference>
<evidence type="ECO:0000256" key="2">
    <source>
        <dbReference type="ARBA" id="ARBA00022801"/>
    </source>
</evidence>
<gene>
    <name evidence="5" type="ORF">AM1BK_02000</name>
</gene>
<accession>A0ABQ3MZA5</accession>
<dbReference type="SUPFAM" id="SSF52540">
    <property type="entry name" value="P-loop containing nucleoside triphosphate hydrolases"/>
    <property type="match status" value="1"/>
</dbReference>
<dbReference type="Gene3D" id="3.40.50.300">
    <property type="entry name" value="P-loop containing nucleotide triphosphate hydrolases"/>
    <property type="match status" value="1"/>
</dbReference>
<evidence type="ECO:0000256" key="1">
    <source>
        <dbReference type="ARBA" id="ARBA00022741"/>
    </source>
</evidence>
<evidence type="ECO:0000313" key="6">
    <source>
        <dbReference type="Proteomes" id="UP000637074"/>
    </source>
</evidence>
<keyword evidence="2" id="KW-0378">Hydrolase</keyword>
<dbReference type="SMART" id="SM00885">
    <property type="entry name" value="D5_N"/>
    <property type="match status" value="1"/>
</dbReference>
<dbReference type="InterPro" id="IPR051620">
    <property type="entry name" value="ORF904-like_C"/>
</dbReference>
<dbReference type="PANTHER" id="PTHR35372">
    <property type="entry name" value="ATP BINDING PROTEIN-RELATED"/>
    <property type="match status" value="1"/>
</dbReference>
<sequence length="592" mass="69235">MSISELGDEIRKKINELPKTSIPETFLEENEVAEISKPKVIRLSNLPVNEIPNKYMDDQEINNENNRAIDLSQLNYGELNEQFMEKNSIGNENENENTFDLSQLEYGEVNEQFMEKNLLENEKVKIPDLILPDKSNGKLMRENNENVIKDKQQGEFNHKNIEHSIFSKILEKHNLICLKGNLYLYNNFTGYFYELEEYEIRTLVRTGWSSKIAGLLSKSRVDDIIDRLKSCAEIQIEEDDLDAYPNLINFNDCVLDMKTDKVIKHSPQYRFTNFINANYCNRESKGKNFLHFINQCTDGDEEKSKQLQELFGYVISNYSNAKKWFVLIGQPHTGKSTILELLTDIIGEEYTSNVPLHELGGKFVLADLFKKKLNVCGELNDGILNNISTIKALTGNDRLRADRKYKLPIHFVNRAKIIMAGNSMFQLKTLDNTTAFIDRILFTVFNNTIPENKRDYKLKEKLLSEKDFIVRWAVEGLQRLIRNNFIFTESHESIDFKKQYQNEMSNINDFINTECLIDSKNDRFRVHKKDLFQAYLIFSKDNCQNILNKKEFFNEIKKLPVKQSKFRLRKSNPLDGYIGITLRRYLNQENNL</sequence>
<dbReference type="InterPro" id="IPR006500">
    <property type="entry name" value="Helicase_put_C_phage/plasmid"/>
</dbReference>
<dbReference type="Pfam" id="PF08706">
    <property type="entry name" value="D5_N"/>
    <property type="match status" value="1"/>
</dbReference>
<keyword evidence="3" id="KW-0067">ATP-binding</keyword>
<reference evidence="5 6" key="1">
    <citation type="journal article" date="2022" name="Int. J. Syst. Evol. Microbiol.">
        <title>Neobacillus kokaensis sp. nov., isolated from soil.</title>
        <authorList>
            <person name="Yuki K."/>
            <person name="Matsubara H."/>
            <person name="Yamaguchi S."/>
        </authorList>
    </citation>
    <scope>NUCLEOTIDE SEQUENCE [LARGE SCALE GENOMIC DNA]</scope>
    <source>
        <strain evidence="5 6">LOB 377</strain>
    </source>
</reference>
<dbReference type="Pfam" id="PF19263">
    <property type="entry name" value="DUF5906"/>
    <property type="match status" value="1"/>
</dbReference>
<dbReference type="InterPro" id="IPR014818">
    <property type="entry name" value="Phage/plasmid_primase_P4_C"/>
</dbReference>
<dbReference type="InterPro" id="IPR045455">
    <property type="entry name" value="NrS-1_pol-like_helicase"/>
</dbReference>
<dbReference type="EMBL" id="BNDS01000001">
    <property type="protein sequence ID" value="GHH96657.1"/>
    <property type="molecule type" value="Genomic_DNA"/>
</dbReference>
<dbReference type="PANTHER" id="PTHR35372:SF2">
    <property type="entry name" value="SF3 HELICASE DOMAIN-CONTAINING PROTEIN"/>
    <property type="match status" value="1"/>
</dbReference>